<feature type="compositionally biased region" description="Acidic residues" evidence="1">
    <location>
        <begin position="59"/>
        <end position="70"/>
    </location>
</feature>
<dbReference type="EMBL" id="JACJTC010000003">
    <property type="protein sequence ID" value="MBD2610659.1"/>
    <property type="molecule type" value="Genomic_DNA"/>
</dbReference>
<keyword evidence="3" id="KW-1185">Reference proteome</keyword>
<dbReference type="Proteomes" id="UP000606396">
    <property type="component" value="Unassembled WGS sequence"/>
</dbReference>
<sequence length="70" mass="8033">MSNLRSDLNALTDELRNRRRGYDGSRDQGGVSYSENNHNDHSHDEHDHDDHDDDHHDICDDDDGNGNCDD</sequence>
<evidence type="ECO:0000313" key="2">
    <source>
        <dbReference type="EMBL" id="MBD2610659.1"/>
    </source>
</evidence>
<reference evidence="2 3" key="1">
    <citation type="journal article" date="2020" name="ISME J.">
        <title>Comparative genomics reveals insights into cyanobacterial evolution and habitat adaptation.</title>
        <authorList>
            <person name="Chen M.Y."/>
            <person name="Teng W.K."/>
            <person name="Zhao L."/>
            <person name="Hu C.X."/>
            <person name="Zhou Y.K."/>
            <person name="Han B.P."/>
            <person name="Song L.R."/>
            <person name="Shu W.S."/>
        </authorList>
    </citation>
    <scope>NUCLEOTIDE SEQUENCE [LARGE SCALE GENOMIC DNA]</scope>
    <source>
        <strain evidence="2 3">FACHB-252</strain>
    </source>
</reference>
<gene>
    <name evidence="2" type="ORF">H6G94_05115</name>
</gene>
<name>A0ABR8H559_NOSPU</name>
<organism evidence="2 3">
    <name type="scientific">Nostoc punctiforme FACHB-252</name>
    <dbReference type="NCBI Taxonomy" id="1357509"/>
    <lineage>
        <taxon>Bacteria</taxon>
        <taxon>Bacillati</taxon>
        <taxon>Cyanobacteriota</taxon>
        <taxon>Cyanophyceae</taxon>
        <taxon>Nostocales</taxon>
        <taxon>Nostocaceae</taxon>
        <taxon>Nostoc</taxon>
    </lineage>
</organism>
<evidence type="ECO:0000256" key="1">
    <source>
        <dbReference type="SAM" id="MobiDB-lite"/>
    </source>
</evidence>
<dbReference type="RefSeq" id="WP_099076639.1">
    <property type="nucleotide sequence ID" value="NZ_JACJTC010000003.1"/>
</dbReference>
<comment type="caution">
    <text evidence="2">The sequence shown here is derived from an EMBL/GenBank/DDBJ whole genome shotgun (WGS) entry which is preliminary data.</text>
</comment>
<feature type="region of interest" description="Disordered" evidence="1">
    <location>
        <begin position="1"/>
        <end position="70"/>
    </location>
</feature>
<protein>
    <submittedName>
        <fullName evidence="2">Uncharacterized protein</fullName>
    </submittedName>
</protein>
<accession>A0ABR8H559</accession>
<proteinExistence type="predicted"/>
<feature type="compositionally biased region" description="Basic and acidic residues" evidence="1">
    <location>
        <begin position="37"/>
        <end position="58"/>
    </location>
</feature>
<dbReference type="GeneID" id="57092799"/>
<evidence type="ECO:0000313" key="3">
    <source>
        <dbReference type="Proteomes" id="UP000606396"/>
    </source>
</evidence>
<feature type="compositionally biased region" description="Basic and acidic residues" evidence="1">
    <location>
        <begin position="13"/>
        <end position="26"/>
    </location>
</feature>